<evidence type="ECO:0000313" key="2">
    <source>
        <dbReference type="Proteomes" id="UP000092993"/>
    </source>
</evidence>
<protein>
    <submittedName>
        <fullName evidence="1">Uncharacterized protein</fullName>
    </submittedName>
</protein>
<sequence length="172" mass="18837">MAHEFSVLRKEPRTGCTVQVAAFDTSAKTRYRCRLDAYKNPDILCAFADCRFTVNLPGSPLFHRILDIKRPCAATTSRPIQILRFWVDDASHRWMLPSSAEIETGARGDKLDVNDDLLAPNDNVCDAINSLSLGSSLKLGSGAAATSSANGNNPTRATYNQNIVISQYCTLL</sequence>
<dbReference type="Proteomes" id="UP000092993">
    <property type="component" value="Unassembled WGS sequence"/>
</dbReference>
<accession>A0A1C7MIB4</accession>
<reference evidence="1 2" key="1">
    <citation type="submission" date="2016-03" db="EMBL/GenBank/DDBJ databases">
        <title>Whole genome sequencing of Grifola frondosa 9006-11.</title>
        <authorList>
            <person name="Min B."/>
            <person name="Park H."/>
            <person name="Kim J.-G."/>
            <person name="Cho H."/>
            <person name="Oh Y.-L."/>
            <person name="Kong W.-S."/>
            <person name="Choi I.-G."/>
        </authorList>
    </citation>
    <scope>NUCLEOTIDE SEQUENCE [LARGE SCALE GENOMIC DNA]</scope>
    <source>
        <strain evidence="1 2">9006-11</strain>
    </source>
</reference>
<gene>
    <name evidence="1" type="ORF">A0H81_03165</name>
</gene>
<comment type="caution">
    <text evidence="1">The sequence shown here is derived from an EMBL/GenBank/DDBJ whole genome shotgun (WGS) entry which is preliminary data.</text>
</comment>
<evidence type="ECO:0000313" key="1">
    <source>
        <dbReference type="EMBL" id="OBZ76691.1"/>
    </source>
</evidence>
<organism evidence="1 2">
    <name type="scientific">Grifola frondosa</name>
    <name type="common">Maitake</name>
    <name type="synonym">Polyporus frondosus</name>
    <dbReference type="NCBI Taxonomy" id="5627"/>
    <lineage>
        <taxon>Eukaryota</taxon>
        <taxon>Fungi</taxon>
        <taxon>Dikarya</taxon>
        <taxon>Basidiomycota</taxon>
        <taxon>Agaricomycotina</taxon>
        <taxon>Agaricomycetes</taxon>
        <taxon>Polyporales</taxon>
        <taxon>Grifolaceae</taxon>
        <taxon>Grifola</taxon>
    </lineage>
</organism>
<dbReference type="EMBL" id="LUGG01000003">
    <property type="protein sequence ID" value="OBZ76691.1"/>
    <property type="molecule type" value="Genomic_DNA"/>
</dbReference>
<name>A0A1C7MIB4_GRIFR</name>
<dbReference type="AlphaFoldDB" id="A0A1C7MIB4"/>
<proteinExistence type="predicted"/>
<keyword evidence="2" id="KW-1185">Reference proteome</keyword>